<dbReference type="Gene3D" id="1.20.1540.10">
    <property type="entry name" value="Rhomboid-like"/>
    <property type="match status" value="1"/>
</dbReference>
<accession>A0ABS0TB65</accession>
<dbReference type="Proteomes" id="UP000751852">
    <property type="component" value="Unassembled WGS sequence"/>
</dbReference>
<protein>
    <submittedName>
        <fullName evidence="10">Rhomboid family intramembrane serine protease</fullName>
    </submittedName>
</protein>
<feature type="domain" description="Peptidase S54 rhomboid" evidence="9">
    <location>
        <begin position="199"/>
        <end position="333"/>
    </location>
</feature>
<feature type="transmembrane region" description="Helical" evidence="8">
    <location>
        <begin position="265"/>
        <end position="285"/>
    </location>
</feature>
<comment type="similarity">
    <text evidence="2">Belongs to the peptidase S54 family.</text>
</comment>
<evidence type="ECO:0000256" key="7">
    <source>
        <dbReference type="SAM" id="MobiDB-lite"/>
    </source>
</evidence>
<dbReference type="PANTHER" id="PTHR43731:SF14">
    <property type="entry name" value="PRESENILIN-ASSOCIATED RHOMBOID-LIKE PROTEIN, MITOCHONDRIAL"/>
    <property type="match status" value="1"/>
</dbReference>
<keyword evidence="11" id="KW-1185">Reference proteome</keyword>
<keyword evidence="10" id="KW-0645">Protease</keyword>
<comment type="caution">
    <text evidence="10">The sequence shown here is derived from an EMBL/GenBank/DDBJ whole genome shotgun (WGS) entry which is preliminary data.</text>
</comment>
<evidence type="ECO:0000256" key="4">
    <source>
        <dbReference type="ARBA" id="ARBA00022801"/>
    </source>
</evidence>
<evidence type="ECO:0000256" key="8">
    <source>
        <dbReference type="SAM" id="Phobius"/>
    </source>
</evidence>
<dbReference type="InterPro" id="IPR022764">
    <property type="entry name" value="Peptidase_S54_rhomboid_dom"/>
</dbReference>
<dbReference type="Pfam" id="PF01694">
    <property type="entry name" value="Rhomboid"/>
    <property type="match status" value="1"/>
</dbReference>
<dbReference type="EMBL" id="JABANU010000022">
    <property type="protein sequence ID" value="MBI5975652.1"/>
    <property type="molecule type" value="Genomic_DNA"/>
</dbReference>
<dbReference type="GO" id="GO:0008233">
    <property type="term" value="F:peptidase activity"/>
    <property type="evidence" value="ECO:0007669"/>
    <property type="project" value="UniProtKB-KW"/>
</dbReference>
<evidence type="ECO:0000256" key="3">
    <source>
        <dbReference type="ARBA" id="ARBA00022692"/>
    </source>
</evidence>
<feature type="transmembrane region" description="Helical" evidence="8">
    <location>
        <begin position="341"/>
        <end position="362"/>
    </location>
</feature>
<evidence type="ECO:0000256" key="2">
    <source>
        <dbReference type="ARBA" id="ARBA00009045"/>
    </source>
</evidence>
<dbReference type="PANTHER" id="PTHR43731">
    <property type="entry name" value="RHOMBOID PROTEASE"/>
    <property type="match status" value="1"/>
</dbReference>
<comment type="subcellular location">
    <subcellularLocation>
        <location evidence="1">Membrane</location>
        <topology evidence="1">Multi-pass membrane protein</topology>
    </subcellularLocation>
</comment>
<dbReference type="SUPFAM" id="SSF144091">
    <property type="entry name" value="Rhomboid-like"/>
    <property type="match status" value="1"/>
</dbReference>
<sequence length="485" mass="56014">MIDEQKLWKTAYLWIRYLNYRCIHYEPDRNEVWLFNSKKEHVAIFKYGTFTSQELDFDKNKIIDHDKQLKEHLNHSIRKYDFFIFTDKTFNASSLNITNPVHLFFHPILTGKDLNNINNHSLVKFFITKNDKKSQDDYKKKVLNTNVVEQSMYRFAPITNILIIVNVLIWLMITLFLPHRSDIEIINLGALSHFNVVQGEWYRLITSMFLHLNFEHLIFNMFSLYIFGKLVEAHIGSLKTLAVYLVSGIFGNLISLAILPQGFSVGASGAIFGLLGALVALMIISKKFTHKTLIQLIIAIIIMAVITLLVRNVNIVAHLSGLLGGFIIIYLSFYKKNSKKYFYVLLILSILCLIVSTIKIFLTPDVNIYNEIIQKEMHNGNFTKSKSMIQNTEKHHYNDDETYVLSGLIIATQDSKAEAMDEWERGLREFPNSAALNYQIALANRSLSDNKNAKKFIDKALKSEPNNHNYQNLKKELDDTNANKS</sequence>
<dbReference type="Gene3D" id="1.25.40.10">
    <property type="entry name" value="Tetratricopeptide repeat domain"/>
    <property type="match status" value="1"/>
</dbReference>
<keyword evidence="5 8" id="KW-1133">Transmembrane helix</keyword>
<evidence type="ECO:0000256" key="1">
    <source>
        <dbReference type="ARBA" id="ARBA00004141"/>
    </source>
</evidence>
<keyword evidence="4" id="KW-0378">Hydrolase</keyword>
<dbReference type="InterPro" id="IPR011990">
    <property type="entry name" value="TPR-like_helical_dom_sf"/>
</dbReference>
<feature type="transmembrane region" description="Helical" evidence="8">
    <location>
        <begin position="161"/>
        <end position="181"/>
    </location>
</feature>
<evidence type="ECO:0000313" key="10">
    <source>
        <dbReference type="EMBL" id="MBI5975652.1"/>
    </source>
</evidence>
<feature type="region of interest" description="Disordered" evidence="7">
    <location>
        <begin position="460"/>
        <end position="485"/>
    </location>
</feature>
<keyword evidence="3 8" id="KW-0812">Transmembrane</keyword>
<feature type="transmembrane region" description="Helical" evidence="8">
    <location>
        <begin position="201"/>
        <end position="228"/>
    </location>
</feature>
<dbReference type="InterPro" id="IPR050925">
    <property type="entry name" value="Rhomboid_protease_S54"/>
</dbReference>
<dbReference type="InterPro" id="IPR028061">
    <property type="entry name" value="Fis1_TPR_C"/>
</dbReference>
<reference evidence="10 11" key="1">
    <citation type="submission" date="2020-04" db="EMBL/GenBank/DDBJ databases">
        <title>Staphylococcus species from domestic dog.</title>
        <authorList>
            <person name="Paterson G.K."/>
        </authorList>
    </citation>
    <scope>NUCLEOTIDE SEQUENCE [LARGE SCALE GENOMIC DNA]</scope>
    <source>
        <strain evidence="10 11">H16/1A</strain>
    </source>
</reference>
<feature type="transmembrane region" description="Helical" evidence="8">
    <location>
        <begin position="315"/>
        <end position="334"/>
    </location>
</feature>
<dbReference type="InterPro" id="IPR035952">
    <property type="entry name" value="Rhomboid-like_sf"/>
</dbReference>
<evidence type="ECO:0000256" key="5">
    <source>
        <dbReference type="ARBA" id="ARBA00022989"/>
    </source>
</evidence>
<evidence type="ECO:0000259" key="9">
    <source>
        <dbReference type="Pfam" id="PF01694"/>
    </source>
</evidence>
<dbReference type="Pfam" id="PF14853">
    <property type="entry name" value="Fis1_TPR_C"/>
    <property type="match status" value="1"/>
</dbReference>
<evidence type="ECO:0000313" key="11">
    <source>
        <dbReference type="Proteomes" id="UP000751852"/>
    </source>
</evidence>
<feature type="transmembrane region" description="Helical" evidence="8">
    <location>
        <begin position="240"/>
        <end position="259"/>
    </location>
</feature>
<name>A0ABS0TB65_9STAP</name>
<dbReference type="SUPFAM" id="SSF48452">
    <property type="entry name" value="TPR-like"/>
    <property type="match status" value="1"/>
</dbReference>
<gene>
    <name evidence="10" type="ORF">HHH54_08580</name>
</gene>
<evidence type="ECO:0000256" key="6">
    <source>
        <dbReference type="ARBA" id="ARBA00023136"/>
    </source>
</evidence>
<proteinExistence type="inferred from homology"/>
<dbReference type="RefSeq" id="WP_198618426.1">
    <property type="nucleotide sequence ID" value="NZ_JABANU010000022.1"/>
</dbReference>
<organism evidence="10 11">
    <name type="scientific">Staphylococcus canis</name>
    <dbReference type="NCBI Taxonomy" id="2724942"/>
    <lineage>
        <taxon>Bacteria</taxon>
        <taxon>Bacillati</taxon>
        <taxon>Bacillota</taxon>
        <taxon>Bacilli</taxon>
        <taxon>Bacillales</taxon>
        <taxon>Staphylococcaceae</taxon>
        <taxon>Staphylococcus</taxon>
    </lineage>
</organism>
<feature type="transmembrane region" description="Helical" evidence="8">
    <location>
        <begin position="292"/>
        <end position="309"/>
    </location>
</feature>
<dbReference type="GO" id="GO:0006508">
    <property type="term" value="P:proteolysis"/>
    <property type="evidence" value="ECO:0007669"/>
    <property type="project" value="UniProtKB-KW"/>
</dbReference>
<keyword evidence="6 8" id="KW-0472">Membrane</keyword>